<dbReference type="InterPro" id="IPR035901">
    <property type="entry name" value="GIY-YIG_endonuc_sf"/>
</dbReference>
<dbReference type="Proteomes" id="UP001297092">
    <property type="component" value="Unassembled WGS sequence"/>
</dbReference>
<keyword evidence="3" id="KW-1185">Reference proteome</keyword>
<gene>
    <name evidence="2" type="ORF">KIV10_04440</name>
</gene>
<evidence type="ECO:0000313" key="2">
    <source>
        <dbReference type="EMBL" id="MBT0607422.1"/>
    </source>
</evidence>
<dbReference type="InterPro" id="IPR000305">
    <property type="entry name" value="GIY-YIG_endonuc"/>
</dbReference>
<dbReference type="Gene3D" id="3.40.1440.10">
    <property type="entry name" value="GIY-YIG endonuclease"/>
    <property type="match status" value="1"/>
</dbReference>
<comment type="caution">
    <text evidence="2">The sequence shown here is derived from an EMBL/GenBank/DDBJ whole genome shotgun (WGS) entry which is preliminary data.</text>
</comment>
<dbReference type="RefSeq" id="WP_214112293.1">
    <property type="nucleotide sequence ID" value="NZ_JAHCTB010000002.1"/>
</dbReference>
<accession>A0ABS5S4X4</accession>
<sequence length="95" mass="11446">MHFLYIIYSKAIDRYYIGESPDVSMRLEQRNNHYFKKNFTKAAKDWQVLLRYECTDRNGALLLEKFLKKMKSRVFLEKVISNPEILTDILKKKLP</sequence>
<dbReference type="Pfam" id="PF01541">
    <property type="entry name" value="GIY-YIG"/>
    <property type="match status" value="1"/>
</dbReference>
<dbReference type="PROSITE" id="PS50164">
    <property type="entry name" value="GIY_YIG"/>
    <property type="match status" value="1"/>
</dbReference>
<protein>
    <submittedName>
        <fullName evidence="2">GIY-YIG nuclease family protein</fullName>
    </submittedName>
</protein>
<organism evidence="2 3">
    <name type="scientific">Aequorivita echinoideorum</name>
    <dbReference type="NCBI Taxonomy" id="1549647"/>
    <lineage>
        <taxon>Bacteria</taxon>
        <taxon>Pseudomonadati</taxon>
        <taxon>Bacteroidota</taxon>
        <taxon>Flavobacteriia</taxon>
        <taxon>Flavobacteriales</taxon>
        <taxon>Flavobacteriaceae</taxon>
        <taxon>Aequorivita</taxon>
    </lineage>
</organism>
<feature type="domain" description="GIY-YIG" evidence="1">
    <location>
        <begin position="1"/>
        <end position="78"/>
    </location>
</feature>
<evidence type="ECO:0000259" key="1">
    <source>
        <dbReference type="PROSITE" id="PS50164"/>
    </source>
</evidence>
<dbReference type="EMBL" id="JAHCTB010000002">
    <property type="protein sequence ID" value="MBT0607422.1"/>
    <property type="molecule type" value="Genomic_DNA"/>
</dbReference>
<reference evidence="2 3" key="1">
    <citation type="submission" date="2021-05" db="EMBL/GenBank/DDBJ databases">
        <title>Aequorivita echinoideorum JCM 30378 genome.</title>
        <authorList>
            <person name="Zhang H."/>
            <person name="Li C."/>
        </authorList>
    </citation>
    <scope>NUCLEOTIDE SEQUENCE [LARGE SCALE GENOMIC DNA]</scope>
    <source>
        <strain evidence="2 3">JCM30378</strain>
    </source>
</reference>
<proteinExistence type="predicted"/>
<dbReference type="SUPFAM" id="SSF82771">
    <property type="entry name" value="GIY-YIG endonuclease"/>
    <property type="match status" value="1"/>
</dbReference>
<evidence type="ECO:0000313" key="3">
    <source>
        <dbReference type="Proteomes" id="UP001297092"/>
    </source>
</evidence>
<name>A0ABS5S4X4_9FLAO</name>